<keyword evidence="4" id="KW-1185">Reference proteome</keyword>
<dbReference type="SUPFAM" id="SSF54913">
    <property type="entry name" value="GlnB-like"/>
    <property type="match status" value="1"/>
</dbReference>
<keyword evidence="1" id="KW-0597">Phosphoprotein</keyword>
<dbReference type="AlphaFoldDB" id="A0A284VSG6"/>
<proteinExistence type="inferred from homology"/>
<dbReference type="GO" id="GO:0005524">
    <property type="term" value="F:ATP binding"/>
    <property type="evidence" value="ECO:0007669"/>
    <property type="project" value="TreeGrafter"/>
</dbReference>
<dbReference type="PANTHER" id="PTHR30115:SF11">
    <property type="entry name" value="NITROGEN REGULATORY PROTEIN P-II HOMOLOG"/>
    <property type="match status" value="1"/>
</dbReference>
<gene>
    <name evidence="3" type="primary">glnB</name>
    <name evidence="3" type="ORF">MNV_610005</name>
</gene>
<dbReference type="Gene3D" id="3.30.70.120">
    <property type="match status" value="1"/>
</dbReference>
<evidence type="ECO:0000256" key="2">
    <source>
        <dbReference type="RuleBase" id="RU003936"/>
    </source>
</evidence>
<dbReference type="InterPro" id="IPR002187">
    <property type="entry name" value="N-reg_PII"/>
</dbReference>
<comment type="similarity">
    <text evidence="2">Belongs to the P(II) protein family.</text>
</comment>
<dbReference type="RefSeq" id="WP_096206810.1">
    <property type="nucleotide sequence ID" value="NZ_FZMP01000209.1"/>
</dbReference>
<dbReference type="OrthoDB" id="10960at2157"/>
<dbReference type="InterPro" id="IPR017918">
    <property type="entry name" value="N-reg_PII_CS"/>
</dbReference>
<dbReference type="PROSITE" id="PS51343">
    <property type="entry name" value="PII_GLNB_DOM"/>
    <property type="match status" value="1"/>
</dbReference>
<name>A0A284VSG6_9EURY</name>
<evidence type="ECO:0000313" key="3">
    <source>
        <dbReference type="EMBL" id="SNQ62212.1"/>
    </source>
</evidence>
<reference evidence="4" key="1">
    <citation type="submission" date="2017-06" db="EMBL/GenBank/DDBJ databases">
        <authorList>
            <person name="Cremers G."/>
        </authorList>
    </citation>
    <scope>NUCLEOTIDE SEQUENCE [LARGE SCALE GENOMIC DNA]</scope>
</reference>
<accession>A0A284VSG6</accession>
<dbReference type="GO" id="GO:0006808">
    <property type="term" value="P:regulation of nitrogen utilization"/>
    <property type="evidence" value="ECO:0007669"/>
    <property type="project" value="InterPro"/>
</dbReference>
<dbReference type="Proteomes" id="UP000218615">
    <property type="component" value="Unassembled WGS sequence"/>
</dbReference>
<dbReference type="PRINTS" id="PR00340">
    <property type="entry name" value="PIIGLNB"/>
</dbReference>
<evidence type="ECO:0000313" key="4">
    <source>
        <dbReference type="Proteomes" id="UP000218615"/>
    </source>
</evidence>
<protein>
    <submittedName>
        <fullName evidence="3">Regulatory protein P-II for glutamine synthetase</fullName>
    </submittedName>
</protein>
<organism evidence="3 4">
    <name type="scientific">Candidatus Methanoperedens nitratireducens</name>
    <dbReference type="NCBI Taxonomy" id="1392998"/>
    <lineage>
        <taxon>Archaea</taxon>
        <taxon>Methanobacteriati</taxon>
        <taxon>Methanobacteriota</taxon>
        <taxon>Stenosarchaea group</taxon>
        <taxon>Methanomicrobia</taxon>
        <taxon>Methanosarcinales</taxon>
        <taxon>ANME-2 cluster</taxon>
        <taxon>Candidatus Methanoperedentaceae</taxon>
        <taxon>Candidatus Methanoperedens</taxon>
    </lineage>
</organism>
<dbReference type="STRING" id="1392998.ANME2D_01666"/>
<dbReference type="Pfam" id="PF00543">
    <property type="entry name" value="P-II"/>
    <property type="match status" value="1"/>
</dbReference>
<dbReference type="GO" id="GO:0030234">
    <property type="term" value="F:enzyme regulator activity"/>
    <property type="evidence" value="ECO:0007669"/>
    <property type="project" value="InterPro"/>
</dbReference>
<dbReference type="InterPro" id="IPR015867">
    <property type="entry name" value="N-reg_PII/ATP_PRibTrfase_C"/>
</dbReference>
<sequence>MKKVEAIIRPESLDAVRAALEEKGILGMTVAEVQGRGRQKGVCLQWRAGEYCVEFLPKLQLDMIVDDKDVELVIAAITAVSKTGKNGDGKIFIYPVEDVVRVSTGERGTEAI</sequence>
<evidence type="ECO:0000256" key="1">
    <source>
        <dbReference type="PIRSR" id="PIRSR602187-50"/>
    </source>
</evidence>
<dbReference type="PROSITE" id="PS00638">
    <property type="entry name" value="PII_GLNB_CTER"/>
    <property type="match status" value="1"/>
</dbReference>
<dbReference type="PANTHER" id="PTHR30115">
    <property type="entry name" value="NITROGEN REGULATORY PROTEIN P-II"/>
    <property type="match status" value="1"/>
</dbReference>
<dbReference type="SMART" id="SM00938">
    <property type="entry name" value="P-II"/>
    <property type="match status" value="1"/>
</dbReference>
<dbReference type="InterPro" id="IPR011322">
    <property type="entry name" value="N-reg_PII-like_a/b"/>
</dbReference>
<dbReference type="GO" id="GO:0005829">
    <property type="term" value="C:cytosol"/>
    <property type="evidence" value="ECO:0007669"/>
    <property type="project" value="TreeGrafter"/>
</dbReference>
<dbReference type="EMBL" id="FZMP01000209">
    <property type="protein sequence ID" value="SNQ62212.1"/>
    <property type="molecule type" value="Genomic_DNA"/>
</dbReference>
<feature type="modified residue" description="O-UMP-tyrosine" evidence="1">
    <location>
        <position position="51"/>
    </location>
</feature>